<keyword evidence="1" id="KW-0812">Transmembrane</keyword>
<feature type="transmembrane region" description="Helical" evidence="1">
    <location>
        <begin position="87"/>
        <end position="107"/>
    </location>
</feature>
<proteinExistence type="predicted"/>
<evidence type="ECO:0000313" key="3">
    <source>
        <dbReference type="Proteomes" id="UP000317982"/>
    </source>
</evidence>
<gene>
    <name evidence="2" type="ORF">FL583_35170</name>
</gene>
<name>A0A545AI58_9ACTN</name>
<evidence type="ECO:0000313" key="2">
    <source>
        <dbReference type="EMBL" id="TQS40375.1"/>
    </source>
</evidence>
<dbReference type="RefSeq" id="WP_142709219.1">
    <property type="nucleotide sequence ID" value="NZ_VIRS01000042.1"/>
</dbReference>
<organism evidence="2 3">
    <name type="scientific">Cryptosporangium phraense</name>
    <dbReference type="NCBI Taxonomy" id="2593070"/>
    <lineage>
        <taxon>Bacteria</taxon>
        <taxon>Bacillati</taxon>
        <taxon>Actinomycetota</taxon>
        <taxon>Actinomycetes</taxon>
        <taxon>Cryptosporangiales</taxon>
        <taxon>Cryptosporangiaceae</taxon>
        <taxon>Cryptosporangium</taxon>
    </lineage>
</organism>
<reference evidence="2 3" key="1">
    <citation type="submission" date="2019-07" db="EMBL/GenBank/DDBJ databases">
        <title>Cryptosporangium phraense sp. nov., isolated from plant litter.</title>
        <authorList>
            <person name="Suriyachadkun C."/>
        </authorList>
    </citation>
    <scope>NUCLEOTIDE SEQUENCE [LARGE SCALE GENOMIC DNA]</scope>
    <source>
        <strain evidence="2 3">A-T 5661</strain>
    </source>
</reference>
<sequence length="108" mass="10866">MTVLLLANTLAALVSVGFAVLGGVRPEALSEGDRFFAWMYAVRGVPLGVAAGLVPLFWTGPAVVVVLLAAAAAQVGDAAIGLATRKWAMIAGASVLVVVHVATAIAAR</sequence>
<comment type="caution">
    <text evidence="2">The sequence shown here is derived from an EMBL/GenBank/DDBJ whole genome shotgun (WGS) entry which is preliminary data.</text>
</comment>
<dbReference type="EMBL" id="VIRS01000042">
    <property type="protein sequence ID" value="TQS40375.1"/>
    <property type="molecule type" value="Genomic_DNA"/>
</dbReference>
<keyword evidence="1" id="KW-1133">Transmembrane helix</keyword>
<keyword evidence="3" id="KW-1185">Reference proteome</keyword>
<keyword evidence="1" id="KW-0472">Membrane</keyword>
<protein>
    <submittedName>
        <fullName evidence="2">Uncharacterized protein</fullName>
    </submittedName>
</protein>
<evidence type="ECO:0000256" key="1">
    <source>
        <dbReference type="SAM" id="Phobius"/>
    </source>
</evidence>
<dbReference type="OrthoDB" id="3700602at2"/>
<feature type="transmembrane region" description="Helical" evidence="1">
    <location>
        <begin position="35"/>
        <end position="56"/>
    </location>
</feature>
<dbReference type="AlphaFoldDB" id="A0A545AI58"/>
<dbReference type="InParanoid" id="A0A545AI58"/>
<accession>A0A545AI58</accession>
<dbReference type="Proteomes" id="UP000317982">
    <property type="component" value="Unassembled WGS sequence"/>
</dbReference>